<proteinExistence type="predicted"/>
<dbReference type="AlphaFoldDB" id="A0A5J4UL52"/>
<dbReference type="Proteomes" id="UP000324800">
    <property type="component" value="Unassembled WGS sequence"/>
</dbReference>
<comment type="caution">
    <text evidence="1">The sequence shown here is derived from an EMBL/GenBank/DDBJ whole genome shotgun (WGS) entry which is preliminary data.</text>
</comment>
<gene>
    <name evidence="1" type="ORF">EZS28_033336</name>
</gene>
<feature type="non-terminal residue" evidence="1">
    <location>
        <position position="241"/>
    </location>
</feature>
<evidence type="ECO:0000313" key="1">
    <source>
        <dbReference type="EMBL" id="KAA6371137.1"/>
    </source>
</evidence>
<protein>
    <recommendedName>
        <fullName evidence="3">Reverse transcriptase RNase H-like domain-containing protein</fullName>
    </recommendedName>
</protein>
<dbReference type="EMBL" id="SNRW01014746">
    <property type="protein sequence ID" value="KAA6371137.1"/>
    <property type="molecule type" value="Genomic_DNA"/>
</dbReference>
<name>A0A5J4UL52_9EUKA</name>
<evidence type="ECO:0008006" key="3">
    <source>
        <dbReference type="Google" id="ProtNLM"/>
    </source>
</evidence>
<accession>A0A5J4UL52</accession>
<organism evidence="1 2">
    <name type="scientific">Streblomastix strix</name>
    <dbReference type="NCBI Taxonomy" id="222440"/>
    <lineage>
        <taxon>Eukaryota</taxon>
        <taxon>Metamonada</taxon>
        <taxon>Preaxostyla</taxon>
        <taxon>Oxymonadida</taxon>
        <taxon>Streblomastigidae</taxon>
        <taxon>Streblomastix</taxon>
    </lineage>
</organism>
<evidence type="ECO:0000313" key="2">
    <source>
        <dbReference type="Proteomes" id="UP000324800"/>
    </source>
</evidence>
<sequence>MHVNNRRITTGLGSDTDIRQSNRINTTRLQVRKRNRNDKQHQGNKAILYMLLSFEQVFKKMQDQAVLIRSNNSTAVYDIGKWKAKESLIKRLKKECYLLKRLQLQITTIDIPGKLNSATDSLSRLYRQGGVTDDELKQSTGNNNSTDLARTTVVHQTKEFVHQVPFPWIIRENFENGTENEKVGSKTSSRQCGRLPSGTIDWLDIERITIEETMKRDAEVEPMIQLGNQQVIQAKIIKGQT</sequence>
<reference evidence="1 2" key="1">
    <citation type="submission" date="2019-03" db="EMBL/GenBank/DDBJ databases">
        <title>Single cell metagenomics reveals metabolic interactions within the superorganism composed of flagellate Streblomastix strix and complex community of Bacteroidetes bacteria on its surface.</title>
        <authorList>
            <person name="Treitli S.C."/>
            <person name="Kolisko M."/>
            <person name="Husnik F."/>
            <person name="Keeling P."/>
            <person name="Hampl V."/>
        </authorList>
    </citation>
    <scope>NUCLEOTIDE SEQUENCE [LARGE SCALE GENOMIC DNA]</scope>
    <source>
        <strain evidence="1">ST1C</strain>
    </source>
</reference>